<dbReference type="Pfam" id="PF00106">
    <property type="entry name" value="adh_short"/>
    <property type="match status" value="1"/>
</dbReference>
<evidence type="ECO:0000256" key="2">
    <source>
        <dbReference type="ARBA" id="ARBA00022857"/>
    </source>
</evidence>
<keyword evidence="6" id="KW-1185">Reference proteome</keyword>
<dbReference type="InterPro" id="IPR045313">
    <property type="entry name" value="CBR1-like"/>
</dbReference>
<dbReference type="PANTHER" id="PTHR43963">
    <property type="entry name" value="CARBONYL REDUCTASE 1-RELATED"/>
    <property type="match status" value="1"/>
</dbReference>
<dbReference type="PRINTS" id="PR00081">
    <property type="entry name" value="GDHRDH"/>
</dbReference>
<dbReference type="Proteomes" id="UP001383192">
    <property type="component" value="Unassembled WGS sequence"/>
</dbReference>
<proteinExistence type="inferred from homology"/>
<evidence type="ECO:0000256" key="4">
    <source>
        <dbReference type="RuleBase" id="RU000363"/>
    </source>
</evidence>
<evidence type="ECO:0000313" key="6">
    <source>
        <dbReference type="Proteomes" id="UP001383192"/>
    </source>
</evidence>
<sequence length="248" mass="26916">MSDSYSKVILVTGANDGLGFEIAKQLAEKGNKVYIGARRADAGKEAVSKLTQKGLDAHFVQIDVTNPESVKAAKEAFEKENDRLDVLVNNAGILSAMANPSEADYKEYQRVLDTNLFGVISATTTFMPLIKKAKPGYGAVVNVTSGLGSNQANATVEELRQFLMANAYSVSKAALNSYTIGLANELRDQKIRVNCICPGLVKTKFNGYMEGAKIPEEAAKYILPWALLGPEDDDKTCKFYSSGEVRAW</sequence>
<comment type="caution">
    <text evidence="5">The sequence shown here is derived from an EMBL/GenBank/DDBJ whole genome shotgun (WGS) entry which is preliminary data.</text>
</comment>
<organism evidence="5 6">
    <name type="scientific">Paramarasmius palmivorus</name>
    <dbReference type="NCBI Taxonomy" id="297713"/>
    <lineage>
        <taxon>Eukaryota</taxon>
        <taxon>Fungi</taxon>
        <taxon>Dikarya</taxon>
        <taxon>Basidiomycota</taxon>
        <taxon>Agaricomycotina</taxon>
        <taxon>Agaricomycetes</taxon>
        <taxon>Agaricomycetidae</taxon>
        <taxon>Agaricales</taxon>
        <taxon>Marasmiineae</taxon>
        <taxon>Marasmiaceae</taxon>
        <taxon>Paramarasmius</taxon>
    </lineage>
</organism>
<dbReference type="InterPro" id="IPR002347">
    <property type="entry name" value="SDR_fam"/>
</dbReference>
<dbReference type="AlphaFoldDB" id="A0AAW0C3G3"/>
<dbReference type="EMBL" id="JAYKXP010000060">
    <property type="protein sequence ID" value="KAK7033673.1"/>
    <property type="molecule type" value="Genomic_DNA"/>
</dbReference>
<name>A0AAW0C3G3_9AGAR</name>
<dbReference type="PANTHER" id="PTHR43963:SF6">
    <property type="entry name" value="CHAIN DEHYDROGENASE FAMILY PROTEIN, PUTATIVE (AFU_ORTHOLOGUE AFUA_3G15350)-RELATED"/>
    <property type="match status" value="1"/>
</dbReference>
<evidence type="ECO:0000256" key="3">
    <source>
        <dbReference type="ARBA" id="ARBA00023002"/>
    </source>
</evidence>
<accession>A0AAW0C3G3</accession>
<keyword evidence="3" id="KW-0560">Oxidoreductase</keyword>
<dbReference type="PRINTS" id="PR00080">
    <property type="entry name" value="SDRFAMILY"/>
</dbReference>
<dbReference type="SUPFAM" id="SSF51735">
    <property type="entry name" value="NAD(P)-binding Rossmann-fold domains"/>
    <property type="match status" value="1"/>
</dbReference>
<dbReference type="CDD" id="cd05324">
    <property type="entry name" value="carb_red_PTCR-like_SDR_c"/>
    <property type="match status" value="1"/>
</dbReference>
<evidence type="ECO:0000256" key="1">
    <source>
        <dbReference type="ARBA" id="ARBA00006484"/>
    </source>
</evidence>
<reference evidence="5 6" key="1">
    <citation type="submission" date="2024-01" db="EMBL/GenBank/DDBJ databases">
        <title>A draft genome for a cacao thread blight-causing isolate of Paramarasmius palmivorus.</title>
        <authorList>
            <person name="Baruah I.K."/>
            <person name="Bukari Y."/>
            <person name="Amoako-Attah I."/>
            <person name="Meinhardt L.W."/>
            <person name="Bailey B.A."/>
            <person name="Cohen S.P."/>
        </authorList>
    </citation>
    <scope>NUCLEOTIDE SEQUENCE [LARGE SCALE GENOMIC DNA]</scope>
    <source>
        <strain evidence="5 6">GH-12</strain>
    </source>
</reference>
<evidence type="ECO:0000313" key="5">
    <source>
        <dbReference type="EMBL" id="KAK7033673.1"/>
    </source>
</evidence>
<dbReference type="GO" id="GO:0016616">
    <property type="term" value="F:oxidoreductase activity, acting on the CH-OH group of donors, NAD or NADP as acceptor"/>
    <property type="evidence" value="ECO:0007669"/>
    <property type="project" value="InterPro"/>
</dbReference>
<comment type="similarity">
    <text evidence="1 4">Belongs to the short-chain dehydrogenases/reductases (SDR) family.</text>
</comment>
<protein>
    <submittedName>
        <fullName evidence="5">Uncharacterized protein</fullName>
    </submittedName>
</protein>
<gene>
    <name evidence="5" type="ORF">VNI00_012673</name>
</gene>
<keyword evidence="2" id="KW-0521">NADP</keyword>
<dbReference type="Gene3D" id="3.40.50.720">
    <property type="entry name" value="NAD(P)-binding Rossmann-like Domain"/>
    <property type="match status" value="1"/>
</dbReference>
<dbReference type="InterPro" id="IPR036291">
    <property type="entry name" value="NAD(P)-bd_dom_sf"/>
</dbReference>